<organism evidence="1">
    <name type="scientific">Culex pipiens</name>
    <name type="common">House mosquito</name>
    <dbReference type="NCBI Taxonomy" id="7175"/>
    <lineage>
        <taxon>Eukaryota</taxon>
        <taxon>Metazoa</taxon>
        <taxon>Ecdysozoa</taxon>
        <taxon>Arthropoda</taxon>
        <taxon>Hexapoda</taxon>
        <taxon>Insecta</taxon>
        <taxon>Pterygota</taxon>
        <taxon>Neoptera</taxon>
        <taxon>Endopterygota</taxon>
        <taxon>Diptera</taxon>
        <taxon>Nematocera</taxon>
        <taxon>Culicoidea</taxon>
        <taxon>Culicidae</taxon>
        <taxon>Culicinae</taxon>
        <taxon>Culicini</taxon>
        <taxon>Culex</taxon>
        <taxon>Culex</taxon>
    </lineage>
</organism>
<sequence>MEPAVVPGGHHAAWEFGTAAVYGAAEGARLSGFLYDLRGAGDRDGRCDLYGVFVRADGVRVRRGTVRCDVRVRVCAGAGRVYELGVVHAVHGTLPGRLSDHVLDW</sequence>
<reference evidence="1" key="1">
    <citation type="submission" date="2021-05" db="EMBL/GenBank/DDBJ databases">
        <authorList>
            <person name="Alioto T."/>
            <person name="Alioto T."/>
            <person name="Gomez Garrido J."/>
        </authorList>
    </citation>
    <scope>NUCLEOTIDE SEQUENCE</scope>
</reference>
<dbReference type="AlphaFoldDB" id="A0A8D8FHN4"/>
<proteinExistence type="predicted"/>
<evidence type="ECO:0000313" key="1">
    <source>
        <dbReference type="EMBL" id="CAG6471210.1"/>
    </source>
</evidence>
<name>A0A8D8FHN4_CULPI</name>
<accession>A0A8D8FHN4</accession>
<protein>
    <submittedName>
        <fullName evidence="1">(northern house mosquito) hypothetical protein</fullName>
    </submittedName>
</protein>
<dbReference type="EMBL" id="HBUE01067228">
    <property type="protein sequence ID" value="CAG6471210.1"/>
    <property type="molecule type" value="Transcribed_RNA"/>
</dbReference>